<sequence length="63" mass="6956">MYSIHFHLSMLDIALTPPTPEAIPFTGPILEIPDNQHPLQTSPIDNAESTETSALPQHFSPFT</sequence>
<evidence type="ECO:0000256" key="1">
    <source>
        <dbReference type="SAM" id="MobiDB-lite"/>
    </source>
</evidence>
<reference evidence="2 3" key="1">
    <citation type="submission" date="2021-03" db="EMBL/GenBank/DDBJ databases">
        <title>Genomic Encyclopedia of Type Strains, Phase IV (KMG-IV): sequencing the most valuable type-strain genomes for metagenomic binning, comparative biology and taxonomic classification.</title>
        <authorList>
            <person name="Goeker M."/>
        </authorList>
    </citation>
    <scope>NUCLEOTIDE SEQUENCE [LARGE SCALE GENOMIC DNA]</scope>
    <source>
        <strain evidence="2 3">DSM 24950</strain>
    </source>
</reference>
<name>A0ABS4HX32_9BACL</name>
<comment type="caution">
    <text evidence="2">The sequence shown here is derived from an EMBL/GenBank/DDBJ whole genome shotgun (WGS) entry which is preliminary data.</text>
</comment>
<proteinExistence type="predicted"/>
<protein>
    <submittedName>
        <fullName evidence="2">Uncharacterized protein</fullName>
    </submittedName>
</protein>
<evidence type="ECO:0000313" key="2">
    <source>
        <dbReference type="EMBL" id="MBP1962499.1"/>
    </source>
</evidence>
<feature type="compositionally biased region" description="Polar residues" evidence="1">
    <location>
        <begin position="37"/>
        <end position="63"/>
    </location>
</feature>
<evidence type="ECO:0000313" key="3">
    <source>
        <dbReference type="Proteomes" id="UP001519344"/>
    </source>
</evidence>
<dbReference type="Proteomes" id="UP001519344">
    <property type="component" value="Unassembled WGS sequence"/>
</dbReference>
<accession>A0ABS4HX32</accession>
<dbReference type="RefSeq" id="WP_167062152.1">
    <property type="nucleotide sequence ID" value="NZ_JAAOZR010000024.1"/>
</dbReference>
<keyword evidence="3" id="KW-1185">Reference proteome</keyword>
<organism evidence="2 3">
    <name type="scientific">Paenibacillus aceris</name>
    <dbReference type="NCBI Taxonomy" id="869555"/>
    <lineage>
        <taxon>Bacteria</taxon>
        <taxon>Bacillati</taxon>
        <taxon>Bacillota</taxon>
        <taxon>Bacilli</taxon>
        <taxon>Bacillales</taxon>
        <taxon>Paenibacillaceae</taxon>
        <taxon>Paenibacillus</taxon>
    </lineage>
</organism>
<gene>
    <name evidence="2" type="ORF">J2Z65_001698</name>
</gene>
<dbReference type="EMBL" id="JAGGKV010000003">
    <property type="protein sequence ID" value="MBP1962499.1"/>
    <property type="molecule type" value="Genomic_DNA"/>
</dbReference>
<feature type="region of interest" description="Disordered" evidence="1">
    <location>
        <begin position="25"/>
        <end position="63"/>
    </location>
</feature>